<comment type="caution">
    <text evidence="2">The sequence shown here is derived from an EMBL/GenBank/DDBJ whole genome shotgun (WGS) entry which is preliminary data.</text>
</comment>
<dbReference type="AlphaFoldDB" id="A0A9W7XV54"/>
<feature type="compositionally biased region" description="Basic and acidic residues" evidence="1">
    <location>
        <begin position="102"/>
        <end position="112"/>
    </location>
</feature>
<reference evidence="2" key="1">
    <citation type="submission" date="2022-07" db="EMBL/GenBank/DDBJ databases">
        <title>Phylogenomic reconstructions and comparative analyses of Kickxellomycotina fungi.</title>
        <authorList>
            <person name="Reynolds N.K."/>
            <person name="Stajich J.E."/>
            <person name="Barry K."/>
            <person name="Grigoriev I.V."/>
            <person name="Crous P."/>
            <person name="Smith M.E."/>
        </authorList>
    </citation>
    <scope>NUCLEOTIDE SEQUENCE</scope>
    <source>
        <strain evidence="2">NBRC 32514</strain>
    </source>
</reference>
<evidence type="ECO:0000256" key="1">
    <source>
        <dbReference type="SAM" id="MobiDB-lite"/>
    </source>
</evidence>
<proteinExistence type="predicted"/>
<evidence type="ECO:0000313" key="3">
    <source>
        <dbReference type="Proteomes" id="UP001149813"/>
    </source>
</evidence>
<feature type="compositionally biased region" description="Polar residues" evidence="1">
    <location>
        <begin position="73"/>
        <end position="83"/>
    </location>
</feature>
<name>A0A9W7XV54_9FUNG</name>
<feature type="region of interest" description="Disordered" evidence="1">
    <location>
        <begin position="55"/>
        <end position="112"/>
    </location>
</feature>
<sequence length="112" mass="12597">MERKYASWKEGLRRVVDKVHIRDVYGRQNIAEWLGNPLLYAGPFPGISMCVTGTTSQSRLRRRRHSGDMSNIPVRQSDSSQSEAGNIADNNGNDDDDAATLTDHHKEVSQQQ</sequence>
<dbReference type="EMBL" id="JANBOJ010000526">
    <property type="protein sequence ID" value="KAJ1719012.1"/>
    <property type="molecule type" value="Genomic_DNA"/>
</dbReference>
<organism evidence="2 3">
    <name type="scientific">Coemansia erecta</name>
    <dbReference type="NCBI Taxonomy" id="147472"/>
    <lineage>
        <taxon>Eukaryota</taxon>
        <taxon>Fungi</taxon>
        <taxon>Fungi incertae sedis</taxon>
        <taxon>Zoopagomycota</taxon>
        <taxon>Kickxellomycotina</taxon>
        <taxon>Kickxellomycetes</taxon>
        <taxon>Kickxellales</taxon>
        <taxon>Kickxellaceae</taxon>
        <taxon>Coemansia</taxon>
    </lineage>
</organism>
<protein>
    <submittedName>
        <fullName evidence="2">Uncharacterized protein</fullName>
    </submittedName>
</protein>
<evidence type="ECO:0000313" key="2">
    <source>
        <dbReference type="EMBL" id="KAJ1719012.1"/>
    </source>
</evidence>
<accession>A0A9W7XV54</accession>
<dbReference type="OrthoDB" id="10314833at2759"/>
<keyword evidence="3" id="KW-1185">Reference proteome</keyword>
<dbReference type="Proteomes" id="UP001149813">
    <property type="component" value="Unassembled WGS sequence"/>
</dbReference>
<gene>
    <name evidence="2" type="ORF">LPJ53_006145</name>
</gene>